<sequence>MKQKIASNGILNMKSLPSLLCSRDFFPVLEEAFKSIISMKYICNITLTVMTFVDDILPILENDIDFNQLDFPVV</sequence>
<organism evidence="1 2">
    <name type="scientific">Oceanobacillus bengalensis</name>
    <dbReference type="NCBI Taxonomy" id="1435466"/>
    <lineage>
        <taxon>Bacteria</taxon>
        <taxon>Bacillati</taxon>
        <taxon>Bacillota</taxon>
        <taxon>Bacilli</taxon>
        <taxon>Bacillales</taxon>
        <taxon>Bacillaceae</taxon>
        <taxon>Oceanobacillus</taxon>
    </lineage>
</organism>
<reference evidence="1 2" key="1">
    <citation type="journal article" date="2015" name="Antonie Van Leeuwenhoek">
        <title>Oceanobacillus bengalensis sp. nov., a bacterium isolated from seawater of the Bay of Bengal.</title>
        <authorList>
            <person name="Yongchang O."/>
            <person name="Xiang W."/>
            <person name="Wang G."/>
        </authorList>
    </citation>
    <scope>NUCLEOTIDE SEQUENCE [LARGE SCALE GENOMIC DNA]</scope>
    <source>
        <strain evidence="1 2">MCCC 1K00260</strain>
    </source>
</reference>
<comment type="caution">
    <text evidence="1">The sequence shown here is derived from an EMBL/GenBank/DDBJ whole genome shotgun (WGS) entry which is preliminary data.</text>
</comment>
<name>A0A494YZC9_9BACI</name>
<gene>
    <name evidence="1" type="ORF">D8M05_09990</name>
</gene>
<dbReference type="Proteomes" id="UP000281813">
    <property type="component" value="Unassembled WGS sequence"/>
</dbReference>
<accession>A0A494YZC9</accession>
<dbReference type="EMBL" id="RBZO01000013">
    <property type="protein sequence ID" value="RKQ15590.1"/>
    <property type="molecule type" value="Genomic_DNA"/>
</dbReference>
<keyword evidence="2" id="KW-1185">Reference proteome</keyword>
<proteinExistence type="predicted"/>
<dbReference type="AlphaFoldDB" id="A0A494YZC9"/>
<evidence type="ECO:0000313" key="2">
    <source>
        <dbReference type="Proteomes" id="UP000281813"/>
    </source>
</evidence>
<evidence type="ECO:0000313" key="1">
    <source>
        <dbReference type="EMBL" id="RKQ15590.1"/>
    </source>
</evidence>
<protein>
    <submittedName>
        <fullName evidence="1">Uncharacterized protein</fullName>
    </submittedName>
</protein>
<dbReference type="RefSeq" id="WP_121131359.1">
    <property type="nucleotide sequence ID" value="NZ_JBHUIL010000032.1"/>
</dbReference>